<evidence type="ECO:0000313" key="2">
    <source>
        <dbReference type="EMBL" id="TMR04220.1"/>
    </source>
</evidence>
<accession>A0A5C4JFV9</accession>
<keyword evidence="1" id="KW-0812">Transmembrane</keyword>
<dbReference type="RefSeq" id="WP_138644616.1">
    <property type="nucleotide sequence ID" value="NZ_VCKW01000033.1"/>
</dbReference>
<dbReference type="OrthoDB" id="3480079at2"/>
<keyword evidence="1" id="KW-0472">Membrane</keyword>
<dbReference type="AlphaFoldDB" id="A0A5C4JFV9"/>
<keyword evidence="1" id="KW-1133">Transmembrane helix</keyword>
<evidence type="ECO:0000256" key="1">
    <source>
        <dbReference type="SAM" id="Phobius"/>
    </source>
</evidence>
<feature type="transmembrane region" description="Helical" evidence="1">
    <location>
        <begin position="105"/>
        <end position="127"/>
    </location>
</feature>
<dbReference type="EMBL" id="VCKW01000033">
    <property type="protein sequence ID" value="TMR04220.1"/>
    <property type="molecule type" value="Genomic_DNA"/>
</dbReference>
<organism evidence="2 3">
    <name type="scientific">Actinomadura soli</name>
    <dbReference type="NCBI Taxonomy" id="2508997"/>
    <lineage>
        <taxon>Bacteria</taxon>
        <taxon>Bacillati</taxon>
        <taxon>Actinomycetota</taxon>
        <taxon>Actinomycetes</taxon>
        <taxon>Streptosporangiales</taxon>
        <taxon>Thermomonosporaceae</taxon>
        <taxon>Actinomadura</taxon>
    </lineage>
</organism>
<comment type="caution">
    <text evidence="2">The sequence shown here is derived from an EMBL/GenBank/DDBJ whole genome shotgun (WGS) entry which is preliminary data.</text>
</comment>
<sequence>MAFLVVTPGLCVQAVQHARDSGARAERQEAATRHRVDATVVNVGRSRSGREVTVTWIDRDGTLRSGHYRSWRGAQIGDHPEVWAGPGHRVNDSPPRTHARTVGDMASAGAATATAAGLPLLGLYMLLRRRLDHRRYRAWDEAWASLDRRHRPA</sequence>
<name>A0A5C4JFV9_9ACTN</name>
<dbReference type="Proteomes" id="UP000309174">
    <property type="component" value="Unassembled WGS sequence"/>
</dbReference>
<proteinExistence type="predicted"/>
<gene>
    <name evidence="2" type="ORF">ETD83_09055</name>
</gene>
<reference evidence="2 3" key="1">
    <citation type="submission" date="2019-05" db="EMBL/GenBank/DDBJ databases">
        <title>Draft genome sequence of Actinomadura sp. 14C53.</title>
        <authorList>
            <person name="Saricaoglu S."/>
            <person name="Isik K."/>
        </authorList>
    </citation>
    <scope>NUCLEOTIDE SEQUENCE [LARGE SCALE GENOMIC DNA]</scope>
    <source>
        <strain evidence="2 3">14C53</strain>
    </source>
</reference>
<protein>
    <submittedName>
        <fullName evidence="2">Uncharacterized protein</fullName>
    </submittedName>
</protein>
<evidence type="ECO:0000313" key="3">
    <source>
        <dbReference type="Proteomes" id="UP000309174"/>
    </source>
</evidence>
<keyword evidence="3" id="KW-1185">Reference proteome</keyword>